<dbReference type="InterPro" id="IPR017850">
    <property type="entry name" value="Alkaline_phosphatase_core_sf"/>
</dbReference>
<proteinExistence type="predicted"/>
<protein>
    <submittedName>
        <fullName evidence="2">DUF229 domain-containing protein</fullName>
    </submittedName>
</protein>
<accession>A0ABY2S7R4</accession>
<dbReference type="CDD" id="cd16037">
    <property type="entry name" value="sulfatase_like"/>
    <property type="match status" value="1"/>
</dbReference>
<keyword evidence="3" id="KW-1185">Reference proteome</keyword>
<comment type="caution">
    <text evidence="2">The sequence shown here is derived from an EMBL/GenBank/DDBJ whole genome shotgun (WGS) entry which is preliminary data.</text>
</comment>
<name>A0ABY2S7R4_9PSEU</name>
<dbReference type="Pfam" id="PF00884">
    <property type="entry name" value="Sulfatase"/>
    <property type="match status" value="1"/>
</dbReference>
<dbReference type="EMBL" id="SWMS01000004">
    <property type="protein sequence ID" value="TKG71721.1"/>
    <property type="molecule type" value="Genomic_DNA"/>
</dbReference>
<dbReference type="InterPro" id="IPR051849">
    <property type="entry name" value="GAG-degrading_sulfatase"/>
</dbReference>
<dbReference type="PANTHER" id="PTHR46615:SF1">
    <property type="entry name" value="ARYLSULFATASE K"/>
    <property type="match status" value="1"/>
</dbReference>
<dbReference type="Proteomes" id="UP000309992">
    <property type="component" value="Unassembled WGS sequence"/>
</dbReference>
<sequence length="497" mass="54099">MGSTETNNWTLWVRVRTVRCVVKPNLLIVMSDQHVPHASGAYGDTVVRTPTLDSLAARGTTFDAAYCNSPICVPSRAAMATGRYVHQTGNYDNASPYTGTEAASWGHRVEAAGIPLVTIGKLHYRGVADDTGFSDQRLPLHVRGGTGDLFHCLRDAQPPAPQLRGAVVGTARGESDYTRQDRSVAEAAVAWLTDEAPRDRAWAAKVSLVTPHYPFTVPGEYLDLYADIEPPEPLRSDPADWDRHPAVDFYRRSCGLDLPLTAEETRRSLRHYFGLVSFMDAQLGMVLRALVATGQAENTIVLYVSDHGELMGTDGTWFKGTMNERSVRIPMILAGPGVAEGERCGTPVSLVDVFPTVLDALGIASAKADADLPGRSLLELARRGTDPRRTVFSEFHSANSASGGFMVRYGSWKYEYHVGFPERLFDLAADPDELHDRAADPAAADALERGRKELLAICDPVAVDAEVRADQRRRIAEYGGIEAVLAKPLMTHSPTGA</sequence>
<dbReference type="InterPro" id="IPR000917">
    <property type="entry name" value="Sulfatase_N"/>
</dbReference>
<dbReference type="Gene3D" id="3.40.720.10">
    <property type="entry name" value="Alkaline Phosphatase, subunit A"/>
    <property type="match status" value="1"/>
</dbReference>
<evidence type="ECO:0000313" key="3">
    <source>
        <dbReference type="Proteomes" id="UP000309992"/>
    </source>
</evidence>
<dbReference type="PANTHER" id="PTHR46615">
    <property type="entry name" value="ARYLSULFATASE K"/>
    <property type="match status" value="1"/>
</dbReference>
<evidence type="ECO:0000313" key="2">
    <source>
        <dbReference type="EMBL" id="TKG71721.1"/>
    </source>
</evidence>
<organism evidence="2 3">
    <name type="scientific">Prauserella endophytica</name>
    <dbReference type="NCBI Taxonomy" id="1592324"/>
    <lineage>
        <taxon>Bacteria</taxon>
        <taxon>Bacillati</taxon>
        <taxon>Actinomycetota</taxon>
        <taxon>Actinomycetes</taxon>
        <taxon>Pseudonocardiales</taxon>
        <taxon>Pseudonocardiaceae</taxon>
        <taxon>Prauserella</taxon>
        <taxon>Prauserella coralliicola group</taxon>
    </lineage>
</organism>
<feature type="domain" description="Sulfatase N-terminal" evidence="1">
    <location>
        <begin position="24"/>
        <end position="363"/>
    </location>
</feature>
<reference evidence="2 3" key="1">
    <citation type="journal article" date="2015" name="Antonie Van Leeuwenhoek">
        <title>Prauserella endophytica sp. nov., an endophytic actinobacterium isolated from Tamarix taklamakanensis.</title>
        <authorList>
            <person name="Liu J.M."/>
            <person name="Habden X."/>
            <person name="Guo L."/>
            <person name="Tuo L."/>
            <person name="Jiang Z.K."/>
            <person name="Liu S.W."/>
            <person name="Liu X.F."/>
            <person name="Chen L."/>
            <person name="Li R.F."/>
            <person name="Zhang Y.Q."/>
            <person name="Sun C.H."/>
        </authorList>
    </citation>
    <scope>NUCLEOTIDE SEQUENCE [LARGE SCALE GENOMIC DNA]</scope>
    <source>
        <strain evidence="2 3">CGMCC 4.7182</strain>
    </source>
</reference>
<dbReference type="SUPFAM" id="SSF53649">
    <property type="entry name" value="Alkaline phosphatase-like"/>
    <property type="match status" value="1"/>
</dbReference>
<gene>
    <name evidence="2" type="ORF">FCN18_09410</name>
</gene>
<evidence type="ECO:0000259" key="1">
    <source>
        <dbReference type="Pfam" id="PF00884"/>
    </source>
</evidence>